<dbReference type="RefSeq" id="WP_155702210.1">
    <property type="nucleotide sequence ID" value="NZ_CP034235.1"/>
</dbReference>
<accession>A0A6B8RM63</accession>
<gene>
    <name evidence="3" type="primary">spoIIIAG</name>
    <name evidence="3" type="ORF">EHS13_20560</name>
</gene>
<evidence type="ECO:0000256" key="1">
    <source>
        <dbReference type="SAM" id="MobiDB-lite"/>
    </source>
</evidence>
<keyword evidence="4" id="KW-1185">Reference proteome</keyword>
<dbReference type="Proteomes" id="UP000426246">
    <property type="component" value="Chromosome"/>
</dbReference>
<dbReference type="AlphaFoldDB" id="A0A6B8RM63"/>
<dbReference type="EMBL" id="CP034235">
    <property type="protein sequence ID" value="QGQ97109.1"/>
    <property type="molecule type" value="Genomic_DNA"/>
</dbReference>
<evidence type="ECO:0000313" key="4">
    <source>
        <dbReference type="Proteomes" id="UP000426246"/>
    </source>
</evidence>
<evidence type="ECO:0000313" key="3">
    <source>
        <dbReference type="EMBL" id="QGQ97109.1"/>
    </source>
</evidence>
<protein>
    <submittedName>
        <fullName evidence="3">Stage III sporulation protein AG</fullName>
    </submittedName>
</protein>
<dbReference type="OrthoDB" id="2381602at2"/>
<feature type="region of interest" description="Disordered" evidence="1">
    <location>
        <begin position="54"/>
        <end position="79"/>
    </location>
</feature>
<proteinExistence type="predicted"/>
<keyword evidence="2" id="KW-0472">Membrane</keyword>
<name>A0A6B8RM63_9BACL</name>
<sequence length="215" mass="23733">MGSFLKKMEQWLSGGPNGTKKVKTFRWLLLIGLVGSALMIFNTFSFPTVHDVDPNTAGRASPENVDTKPTLGSGSSKDKSVFSEYEREYEAELRDILQKIVGVGAVEVLVTIDSTEEVQLDKNIQDTQQVTTENDHNGATRHITDVTRNGESVLYQSSGDQNPYVLKYTKPKIRGVVVVANGVENLTVKKLLLEAVERGLDVPSNRISILPRKQS</sequence>
<dbReference type="KEGG" id="ppsc:EHS13_20560"/>
<dbReference type="NCBIfam" id="TIGR02830">
    <property type="entry name" value="spore_III_AG"/>
    <property type="match status" value="1"/>
</dbReference>
<reference evidence="4" key="1">
    <citation type="submission" date="2018-11" db="EMBL/GenBank/DDBJ databases">
        <title>Complete genome sequence of Paenibacillus sp. ML311-T8.</title>
        <authorList>
            <person name="Nam Y.-D."/>
            <person name="Kang J."/>
            <person name="Chung W.-H."/>
            <person name="Park Y.S."/>
        </authorList>
    </citation>
    <scope>NUCLEOTIDE SEQUENCE [LARGE SCALE GENOMIC DNA]</scope>
    <source>
        <strain evidence="4">ML311-T8</strain>
    </source>
</reference>
<keyword evidence="2" id="KW-0812">Transmembrane</keyword>
<evidence type="ECO:0000256" key="2">
    <source>
        <dbReference type="SAM" id="Phobius"/>
    </source>
</evidence>
<dbReference type="InterPro" id="IPR014195">
    <property type="entry name" value="Spore_III_AG"/>
</dbReference>
<feature type="transmembrane region" description="Helical" evidence="2">
    <location>
        <begin position="27"/>
        <end position="46"/>
    </location>
</feature>
<organism evidence="3 4">
    <name type="scientific">Paenibacillus psychroresistens</name>
    <dbReference type="NCBI Taxonomy" id="1778678"/>
    <lineage>
        <taxon>Bacteria</taxon>
        <taxon>Bacillati</taxon>
        <taxon>Bacillota</taxon>
        <taxon>Bacilli</taxon>
        <taxon>Bacillales</taxon>
        <taxon>Paenibacillaceae</taxon>
        <taxon>Paenibacillus</taxon>
    </lineage>
</organism>
<keyword evidence="2" id="KW-1133">Transmembrane helix</keyword>